<protein>
    <submittedName>
        <fullName evidence="2">Uncharacterized protein</fullName>
    </submittedName>
</protein>
<dbReference type="Proteomes" id="UP000886595">
    <property type="component" value="Unassembled WGS sequence"/>
</dbReference>
<reference evidence="2 3" key="1">
    <citation type="submission" date="2020-02" db="EMBL/GenBank/DDBJ databases">
        <authorList>
            <person name="Ma Q."/>
            <person name="Huang Y."/>
            <person name="Song X."/>
            <person name="Pei D."/>
        </authorList>
    </citation>
    <scope>NUCLEOTIDE SEQUENCE [LARGE SCALE GENOMIC DNA]</scope>
    <source>
        <strain evidence="2">Sxm20200214</strain>
        <tissue evidence="2">Leaf</tissue>
    </source>
</reference>
<dbReference type="OrthoDB" id="10303845at2759"/>
<organism evidence="2 3">
    <name type="scientific">Brassica carinata</name>
    <name type="common">Ethiopian mustard</name>
    <name type="synonym">Abyssinian cabbage</name>
    <dbReference type="NCBI Taxonomy" id="52824"/>
    <lineage>
        <taxon>Eukaryota</taxon>
        <taxon>Viridiplantae</taxon>
        <taxon>Streptophyta</taxon>
        <taxon>Embryophyta</taxon>
        <taxon>Tracheophyta</taxon>
        <taxon>Spermatophyta</taxon>
        <taxon>Magnoliopsida</taxon>
        <taxon>eudicotyledons</taxon>
        <taxon>Gunneridae</taxon>
        <taxon>Pentapetalae</taxon>
        <taxon>rosids</taxon>
        <taxon>malvids</taxon>
        <taxon>Brassicales</taxon>
        <taxon>Brassicaceae</taxon>
        <taxon>Brassiceae</taxon>
        <taxon>Brassica</taxon>
    </lineage>
</organism>
<gene>
    <name evidence="2" type="ORF">Bca52824_074163</name>
</gene>
<evidence type="ECO:0000256" key="1">
    <source>
        <dbReference type="SAM" id="MobiDB-lite"/>
    </source>
</evidence>
<proteinExistence type="predicted"/>
<feature type="compositionally biased region" description="Basic and acidic residues" evidence="1">
    <location>
        <begin position="1"/>
        <end position="14"/>
    </location>
</feature>
<dbReference type="AlphaFoldDB" id="A0A8X7QGL3"/>
<name>A0A8X7QGL3_BRACI</name>
<feature type="compositionally biased region" description="Acidic residues" evidence="1">
    <location>
        <begin position="48"/>
        <end position="62"/>
    </location>
</feature>
<accession>A0A8X7QGL3</accession>
<evidence type="ECO:0000313" key="3">
    <source>
        <dbReference type="Proteomes" id="UP000886595"/>
    </source>
</evidence>
<keyword evidence="3" id="KW-1185">Reference proteome</keyword>
<sequence>MRLDPPVEDKESHMARGLNEEQDGLADDIDLEMDALNATLMETGVDKEAEDEFQTLSEEEAEQVSRAQEEQTLQEEDDLVNGEADNEKGTGGGDLATRQGSRKRLFKPTINTA</sequence>
<comment type="caution">
    <text evidence="2">The sequence shown here is derived from an EMBL/GenBank/DDBJ whole genome shotgun (WGS) entry which is preliminary data.</text>
</comment>
<dbReference type="EMBL" id="JAAMPC010000014">
    <property type="protein sequence ID" value="KAG2267084.1"/>
    <property type="molecule type" value="Genomic_DNA"/>
</dbReference>
<feature type="region of interest" description="Disordered" evidence="1">
    <location>
        <begin position="1"/>
        <end position="25"/>
    </location>
</feature>
<feature type="region of interest" description="Disordered" evidence="1">
    <location>
        <begin position="45"/>
        <end position="113"/>
    </location>
</feature>
<evidence type="ECO:0000313" key="2">
    <source>
        <dbReference type="EMBL" id="KAG2267084.1"/>
    </source>
</evidence>